<name>A0ABS3Y1A7_9ACTN</name>
<dbReference type="EMBL" id="JAFFZM010000014">
    <property type="protein sequence ID" value="MBO8201111.1"/>
    <property type="molecule type" value="Genomic_DNA"/>
</dbReference>
<evidence type="ECO:0000313" key="3">
    <source>
        <dbReference type="Proteomes" id="UP000721954"/>
    </source>
</evidence>
<feature type="region of interest" description="Disordered" evidence="1">
    <location>
        <begin position="268"/>
        <end position="437"/>
    </location>
</feature>
<protein>
    <recommendedName>
        <fullName evidence="4">MinD-like ATPase involved in chromosome partitioning or flagellar assembly</fullName>
    </recommendedName>
</protein>
<dbReference type="Proteomes" id="UP000721954">
    <property type="component" value="Unassembled WGS sequence"/>
</dbReference>
<keyword evidence="3" id="KW-1185">Reference proteome</keyword>
<sequence length="437" mass="44187">MALIALAADKGAPGVTTAAVALSAVWPRRALLAEMDTAGGDLVYRSPAANGRPLDPNTGLLSLAATARRGLAAEQLWDHSQQLSGGLEVLVGLGNAEQSAGLAGQWDTLGRAFATLADSPHPQLAADVIADCGRIGPETASVALFPHAALVLLVARDEPEQIARVRDRALALTARLHGAGRGMAPLAQPMLGVLLVCQAQGAAKVAGQVNDMLVASRAGAQIVGVLAHDPMGAEQLAGRRRGRVERSLLVRSVRKIATDIHQQYGAAWAPTARPQQQPPAAGGGQGRVGTRGPAPAPVAGQPAGPAETLPSAPTPPPPTERPGQPGQPGHPGWPGQSGSVPDRTPPPGQGPSYGGPEYGAPGRQSAAPPQAVGPQPAPARGGSVQSEPPRGESARGLKGFRGRRRPTAPQPAPAPAPTPPVPLPGSGERTPDEGAAS</sequence>
<accession>A0ABS3Y1A7</accession>
<evidence type="ECO:0000313" key="2">
    <source>
        <dbReference type="EMBL" id="MBO8201111.1"/>
    </source>
</evidence>
<organism evidence="2 3">
    <name type="scientific">Streptomyces smyrnaeus</name>
    <dbReference type="NCBI Taxonomy" id="1387713"/>
    <lineage>
        <taxon>Bacteria</taxon>
        <taxon>Bacillati</taxon>
        <taxon>Actinomycetota</taxon>
        <taxon>Actinomycetes</taxon>
        <taxon>Kitasatosporales</taxon>
        <taxon>Streptomycetaceae</taxon>
        <taxon>Streptomyces</taxon>
    </lineage>
</organism>
<dbReference type="InterPro" id="IPR027417">
    <property type="entry name" value="P-loop_NTPase"/>
</dbReference>
<comment type="caution">
    <text evidence="2">The sequence shown here is derived from an EMBL/GenBank/DDBJ whole genome shotgun (WGS) entry which is preliminary data.</text>
</comment>
<feature type="compositionally biased region" description="Low complexity" evidence="1">
    <location>
        <begin position="358"/>
        <end position="382"/>
    </location>
</feature>
<dbReference type="Gene3D" id="3.40.50.300">
    <property type="entry name" value="P-loop containing nucleotide triphosphate hydrolases"/>
    <property type="match status" value="1"/>
</dbReference>
<dbReference type="GeneID" id="96264114"/>
<evidence type="ECO:0000256" key="1">
    <source>
        <dbReference type="SAM" id="MobiDB-lite"/>
    </source>
</evidence>
<evidence type="ECO:0008006" key="4">
    <source>
        <dbReference type="Google" id="ProtNLM"/>
    </source>
</evidence>
<feature type="compositionally biased region" description="Low complexity" evidence="1">
    <location>
        <begin position="290"/>
        <end position="311"/>
    </location>
</feature>
<gene>
    <name evidence="2" type="ORF">JW613_22830</name>
</gene>
<dbReference type="RefSeq" id="WP_209212774.1">
    <property type="nucleotide sequence ID" value="NZ_JAFFZM010000014.1"/>
</dbReference>
<feature type="compositionally biased region" description="Low complexity" evidence="1">
    <location>
        <begin position="268"/>
        <end position="280"/>
    </location>
</feature>
<reference evidence="2 3" key="1">
    <citation type="submission" date="2021-02" db="EMBL/GenBank/DDBJ databases">
        <title>Streptomyces spirodelae sp. nov., isolated from duckweed.</title>
        <authorList>
            <person name="Saimee Y."/>
            <person name="Duangmal K."/>
        </authorList>
    </citation>
    <scope>NUCLEOTIDE SEQUENCE [LARGE SCALE GENOMIC DNA]</scope>
    <source>
        <strain evidence="2 3">DSM 42105</strain>
    </source>
</reference>
<feature type="compositionally biased region" description="Pro residues" evidence="1">
    <location>
        <begin position="408"/>
        <end position="423"/>
    </location>
</feature>
<proteinExistence type="predicted"/>